<feature type="domain" description="FAD-binding" evidence="3">
    <location>
        <begin position="309"/>
        <end position="351"/>
    </location>
</feature>
<dbReference type="InterPro" id="IPR050493">
    <property type="entry name" value="FAD-dep_Monooxygenase_BioMet"/>
</dbReference>
<dbReference type="SUPFAM" id="SSF51905">
    <property type="entry name" value="FAD/NAD(P)-binding domain"/>
    <property type="match status" value="1"/>
</dbReference>
<feature type="domain" description="FAD-binding" evidence="3">
    <location>
        <begin position="18"/>
        <end position="187"/>
    </location>
</feature>
<dbReference type="PANTHER" id="PTHR13789:SF268">
    <property type="entry name" value="5-METHYLPHENAZINE-1-CARBOXYLATE 1-MONOOXYGENASE"/>
    <property type="match status" value="1"/>
</dbReference>
<dbReference type="PRINTS" id="PR00420">
    <property type="entry name" value="RNGMNOXGNASE"/>
</dbReference>
<reference evidence="5" key="2">
    <citation type="submission" date="2007-11" db="EMBL/GenBank/DDBJ databases">
        <title>Complete sequence of Delftia acidovorans DSM 14801 / SPH-1.</title>
        <authorList>
            <person name="Copeland A."/>
            <person name="Lucas S."/>
            <person name="Lapidus A."/>
            <person name="Barry K."/>
            <person name="Glavina del Rio T."/>
            <person name="Dalin E."/>
            <person name="Tice H."/>
            <person name="Pitluck S."/>
            <person name="Lowry S."/>
            <person name="Clum A."/>
            <person name="Schmutz J."/>
            <person name="Larimer F."/>
            <person name="Land M."/>
            <person name="Hauser L."/>
            <person name="Kyrpides N."/>
            <person name="Kim E."/>
            <person name="Schleheck D."/>
            <person name="Richardson P."/>
        </authorList>
    </citation>
    <scope>NUCLEOTIDE SEQUENCE [LARGE SCALE GENOMIC DNA]</scope>
    <source>
        <strain evidence="5">DSM 14801 / SPH-1</strain>
    </source>
</reference>
<gene>
    <name evidence="4" type="ordered locus">Daci_4386</name>
</gene>
<dbReference type="Gene3D" id="3.50.50.60">
    <property type="entry name" value="FAD/NAD(P)-binding domain"/>
    <property type="match status" value="1"/>
</dbReference>
<evidence type="ECO:0000313" key="5">
    <source>
        <dbReference type="Proteomes" id="UP000000784"/>
    </source>
</evidence>
<dbReference type="SUPFAM" id="SSF54373">
    <property type="entry name" value="FAD-linked reductases, C-terminal domain"/>
    <property type="match status" value="1"/>
</dbReference>
<protein>
    <submittedName>
        <fullName evidence="4">Monooxygenase FAD-binding</fullName>
    </submittedName>
</protein>
<dbReference type="eggNOG" id="COG0654">
    <property type="taxonomic scope" value="Bacteria"/>
</dbReference>
<name>A9BX32_DELAS</name>
<organism evidence="4 5">
    <name type="scientific">Delftia acidovorans (strain DSM 14801 / SPH-1)</name>
    <dbReference type="NCBI Taxonomy" id="398578"/>
    <lineage>
        <taxon>Bacteria</taxon>
        <taxon>Pseudomonadati</taxon>
        <taxon>Pseudomonadota</taxon>
        <taxon>Betaproteobacteria</taxon>
        <taxon>Burkholderiales</taxon>
        <taxon>Comamonadaceae</taxon>
        <taxon>Delftia</taxon>
    </lineage>
</organism>
<dbReference type="STRING" id="398578.Daci_4386"/>
<dbReference type="HOGENOM" id="CLU_009665_19_5_4"/>
<dbReference type="Gene3D" id="3.30.9.30">
    <property type="match status" value="1"/>
</dbReference>
<dbReference type="InterPro" id="IPR036188">
    <property type="entry name" value="FAD/NAD-bd_sf"/>
</dbReference>
<dbReference type="KEGG" id="dac:Daci_4386"/>
<evidence type="ECO:0000313" key="4">
    <source>
        <dbReference type="EMBL" id="ABX37017.1"/>
    </source>
</evidence>
<sequence length="441" mass="47459">MDNPGMSAAASHNKPSRPVLIAGGGIGGMATALTLHQIGVPCIVFESVAQLQPLGVGINLQPNAVRELHDLGFGNDVLDTIGLQAREWALVGRNGNEVYAEPRGLQAGYHWPQYAVHRGQLQMMLFNAVRERLGDDAVQLGQRVVGYRQDADGVTALIDTRDGQRLEVQGSLLVAADGLHSAVRAQMHPAQPPIQWGGAIMWRGTTPGVPVRTGASFVGVGSLRHRVVLYPITPPDPVTGLATINWIAEITVDNDGGWQQGDWNRRVALEEFIHHFDGWDYGWLDVPAMLRGATDVFEYPMIDRDPVPTWVDGRVALLGDAAHVMYPVGSNGASQAIVDARVLGAQLLDHGVGPQALRAYDDRLCKDISALVLRNRGAGPFGLLGLVDERCGGVFDHIDEVLPREEREGFMARYKAAAGYAIETLNAAAPTIAPGRRMAGA</sequence>
<dbReference type="AlphaFoldDB" id="A9BX32"/>
<evidence type="ECO:0000256" key="2">
    <source>
        <dbReference type="ARBA" id="ARBA00023033"/>
    </source>
</evidence>
<reference evidence="4 5" key="1">
    <citation type="journal article" date="2004" name="Appl. Environ. Microbiol.">
        <title>Mineralization of individual congeners of linear alkylbenzenesulfonate by defined pairs of heterotrophic bacteria.</title>
        <authorList>
            <person name="Schleheck D."/>
            <person name="Knepper T.P."/>
            <person name="Fischer K."/>
            <person name="Cook A.M."/>
        </authorList>
    </citation>
    <scope>NUCLEOTIDE SEQUENCE [LARGE SCALE GENOMIC DNA]</scope>
    <source>
        <strain evidence="5">DSM 14801 / SPH-1</strain>
    </source>
</reference>
<accession>A9BX32</accession>
<dbReference type="InterPro" id="IPR002938">
    <property type="entry name" value="FAD-bd"/>
</dbReference>
<dbReference type="GO" id="GO:0071949">
    <property type="term" value="F:FAD binding"/>
    <property type="evidence" value="ECO:0007669"/>
    <property type="project" value="InterPro"/>
</dbReference>
<evidence type="ECO:0000256" key="1">
    <source>
        <dbReference type="ARBA" id="ARBA00023002"/>
    </source>
</evidence>
<dbReference type="Pfam" id="PF01494">
    <property type="entry name" value="FAD_binding_3"/>
    <property type="match status" value="2"/>
</dbReference>
<dbReference type="EMBL" id="CP000884">
    <property type="protein sequence ID" value="ABX37017.1"/>
    <property type="molecule type" value="Genomic_DNA"/>
</dbReference>
<dbReference type="Proteomes" id="UP000000784">
    <property type="component" value="Chromosome"/>
</dbReference>
<keyword evidence="5" id="KW-1185">Reference proteome</keyword>
<dbReference type="NCBIfam" id="NF005720">
    <property type="entry name" value="PRK07538.1"/>
    <property type="match status" value="1"/>
</dbReference>
<keyword evidence="1" id="KW-0560">Oxidoreductase</keyword>
<keyword evidence="2 4" id="KW-0503">Monooxygenase</keyword>
<proteinExistence type="predicted"/>
<evidence type="ECO:0000259" key="3">
    <source>
        <dbReference type="Pfam" id="PF01494"/>
    </source>
</evidence>
<dbReference type="PANTHER" id="PTHR13789">
    <property type="entry name" value="MONOOXYGENASE"/>
    <property type="match status" value="1"/>
</dbReference>
<dbReference type="GO" id="GO:0004497">
    <property type="term" value="F:monooxygenase activity"/>
    <property type="evidence" value="ECO:0007669"/>
    <property type="project" value="UniProtKB-KW"/>
</dbReference>